<name>A0A2S0MPJ8_9RHOB</name>
<dbReference type="EMBL" id="CP027665">
    <property type="protein sequence ID" value="AVO37671.1"/>
    <property type="molecule type" value="Genomic_DNA"/>
</dbReference>
<keyword evidence="2" id="KW-0732">Signal</keyword>
<dbReference type="RefSeq" id="WP_106471989.1">
    <property type="nucleotide sequence ID" value="NZ_CP027665.1"/>
</dbReference>
<feature type="signal peptide" evidence="2">
    <location>
        <begin position="1"/>
        <end position="17"/>
    </location>
</feature>
<feature type="region of interest" description="Disordered" evidence="1">
    <location>
        <begin position="154"/>
        <end position="173"/>
    </location>
</feature>
<feature type="compositionally biased region" description="Low complexity" evidence="1">
    <location>
        <begin position="86"/>
        <end position="103"/>
    </location>
</feature>
<accession>A0A2S0MPJ8</accession>
<protein>
    <submittedName>
        <fullName evidence="3">Uncharacterized protein</fullName>
    </submittedName>
</protein>
<feature type="compositionally biased region" description="Acidic residues" evidence="1">
    <location>
        <begin position="104"/>
        <end position="118"/>
    </location>
</feature>
<proteinExistence type="predicted"/>
<gene>
    <name evidence="3" type="ORF">C6Y53_08120</name>
</gene>
<feature type="region of interest" description="Disordered" evidence="1">
    <location>
        <begin position="53"/>
        <end position="148"/>
    </location>
</feature>
<evidence type="ECO:0000313" key="3">
    <source>
        <dbReference type="EMBL" id="AVO37671.1"/>
    </source>
</evidence>
<sequence length="333" mass="34617">MKHFALASWPLSGVAFAIVFAAQPSTAVADAPGMVAAEILAQADIVAQGGVDTLFGQDESDGETCCSNEPGPDPEQGGPGEDEGADNSGDSGINDNDSVAGDGYEGDPAGDYEGDPEPDPSPSPSPPGGETSPAGVGGNPSANSAPRAVRNQRINTGQAPRTEIEPPQTVEPPRSTVLAAPVASLAATVDSITTTLSRSNTVCSQLPVQYQVDCLSVYYRKALAETPRDREFAEVRTVLRDTANKLDKLARANRDTTQPRLKVRPATGPDTIKTGPITAVKPETVEATRATALAIIEEAETLLLRSAETRAEGQNEFAQIAEAIGSTKVLLRS</sequence>
<dbReference type="KEGG" id="thas:C6Y53_08120"/>
<reference evidence="4" key="1">
    <citation type="submission" date="2018-03" db="EMBL/GenBank/DDBJ databases">
        <title>Genomic analysis of the strain SH-1 isolated from shrimp intestine.</title>
        <authorList>
            <person name="Kim Y.-S."/>
            <person name="Kim S.-E."/>
            <person name="Kim K.-H."/>
        </authorList>
    </citation>
    <scope>NUCLEOTIDE SEQUENCE [LARGE SCALE GENOMIC DNA]</scope>
    <source>
        <strain evidence="4">SH-1</strain>
    </source>
</reference>
<evidence type="ECO:0000256" key="2">
    <source>
        <dbReference type="SAM" id="SignalP"/>
    </source>
</evidence>
<dbReference type="AlphaFoldDB" id="A0A2S0MPJ8"/>
<dbReference type="Proteomes" id="UP000237655">
    <property type="component" value="Chromosome"/>
</dbReference>
<keyword evidence="4" id="KW-1185">Reference proteome</keyword>
<evidence type="ECO:0000256" key="1">
    <source>
        <dbReference type="SAM" id="MobiDB-lite"/>
    </source>
</evidence>
<feature type="chain" id="PRO_5015558604" evidence="2">
    <location>
        <begin position="18"/>
        <end position="333"/>
    </location>
</feature>
<evidence type="ECO:0000313" key="4">
    <source>
        <dbReference type="Proteomes" id="UP000237655"/>
    </source>
</evidence>
<organism evidence="3 4">
    <name type="scientific">Pukyongiella litopenaei</name>
    <dbReference type="NCBI Taxonomy" id="2605946"/>
    <lineage>
        <taxon>Bacteria</taxon>
        <taxon>Pseudomonadati</taxon>
        <taxon>Pseudomonadota</taxon>
        <taxon>Alphaproteobacteria</taxon>
        <taxon>Rhodobacterales</taxon>
        <taxon>Paracoccaceae</taxon>
        <taxon>Pukyongiella</taxon>
    </lineage>
</organism>